<dbReference type="KEGG" id="more:E1B28_008944"/>
<evidence type="ECO:0000313" key="3">
    <source>
        <dbReference type="Proteomes" id="UP001049176"/>
    </source>
</evidence>
<feature type="domain" description="Thioredoxin" evidence="1">
    <location>
        <begin position="17"/>
        <end position="137"/>
    </location>
</feature>
<dbReference type="PROSITE" id="PS51352">
    <property type="entry name" value="THIOREDOXIN_2"/>
    <property type="match status" value="1"/>
</dbReference>
<dbReference type="AlphaFoldDB" id="A0A9P7S0N6"/>
<name>A0A9P7S0N6_9AGAR</name>
<dbReference type="InterPro" id="IPR013766">
    <property type="entry name" value="Thioredoxin_domain"/>
</dbReference>
<dbReference type="InterPro" id="IPR036249">
    <property type="entry name" value="Thioredoxin-like_sf"/>
</dbReference>
<dbReference type="RefSeq" id="XP_043009071.1">
    <property type="nucleotide sequence ID" value="XM_043153786.1"/>
</dbReference>
<evidence type="ECO:0000259" key="1">
    <source>
        <dbReference type="PROSITE" id="PS51352"/>
    </source>
</evidence>
<protein>
    <recommendedName>
        <fullName evidence="1">Thioredoxin domain-containing protein</fullName>
    </recommendedName>
</protein>
<dbReference type="CDD" id="cd02947">
    <property type="entry name" value="TRX_family"/>
    <property type="match status" value="1"/>
</dbReference>
<dbReference type="SUPFAM" id="SSF52833">
    <property type="entry name" value="Thioredoxin-like"/>
    <property type="match status" value="1"/>
</dbReference>
<dbReference type="Proteomes" id="UP001049176">
    <property type="component" value="Chromosome 5"/>
</dbReference>
<dbReference type="GeneID" id="66078020"/>
<accession>A0A9P7S0N6</accession>
<gene>
    <name evidence="2" type="ORF">E1B28_008944</name>
</gene>
<comment type="caution">
    <text evidence="2">The sequence shown here is derived from an EMBL/GenBank/DDBJ whole genome shotgun (WGS) entry which is preliminary data.</text>
</comment>
<dbReference type="Gene3D" id="3.40.30.10">
    <property type="entry name" value="Glutaredoxin"/>
    <property type="match status" value="1"/>
</dbReference>
<sequence>MAFPRILHVASKSAKVHQSCRKAFSFSSKRSFTASQRRLDYYPNASFGTFKELTAGEKSKGRLVLVDFYADWCRPCKMLSPVLKAIATDPNVKSASGLHVDVVTIDTEANEGYELGQRYKFVGALPESGVKDFLQKL</sequence>
<reference evidence="2" key="1">
    <citation type="journal article" date="2021" name="Genome Biol. Evol.">
        <title>The assembled and annotated genome of the fairy-ring fungus Marasmius oreades.</title>
        <authorList>
            <person name="Hiltunen M."/>
            <person name="Ament-Velasquez S.L."/>
            <person name="Johannesson H."/>
        </authorList>
    </citation>
    <scope>NUCLEOTIDE SEQUENCE</scope>
    <source>
        <strain evidence="2">03SP1</strain>
    </source>
</reference>
<organism evidence="2 3">
    <name type="scientific">Marasmius oreades</name>
    <name type="common">fairy-ring Marasmius</name>
    <dbReference type="NCBI Taxonomy" id="181124"/>
    <lineage>
        <taxon>Eukaryota</taxon>
        <taxon>Fungi</taxon>
        <taxon>Dikarya</taxon>
        <taxon>Basidiomycota</taxon>
        <taxon>Agaricomycotina</taxon>
        <taxon>Agaricomycetes</taxon>
        <taxon>Agaricomycetidae</taxon>
        <taxon>Agaricales</taxon>
        <taxon>Marasmiineae</taxon>
        <taxon>Marasmiaceae</taxon>
        <taxon>Marasmius</taxon>
    </lineage>
</organism>
<proteinExistence type="predicted"/>
<dbReference type="OrthoDB" id="2121326at2759"/>
<keyword evidence="3" id="KW-1185">Reference proteome</keyword>
<dbReference type="EMBL" id="CM032185">
    <property type="protein sequence ID" value="KAG7092601.1"/>
    <property type="molecule type" value="Genomic_DNA"/>
</dbReference>
<dbReference type="Pfam" id="PF00085">
    <property type="entry name" value="Thioredoxin"/>
    <property type="match status" value="1"/>
</dbReference>
<evidence type="ECO:0000313" key="2">
    <source>
        <dbReference type="EMBL" id="KAG7092601.1"/>
    </source>
</evidence>